<accession>A0ABS9KN28</accession>
<evidence type="ECO:0000313" key="1">
    <source>
        <dbReference type="EMBL" id="MCG2613723.1"/>
    </source>
</evidence>
<evidence type="ECO:0008006" key="3">
    <source>
        <dbReference type="Google" id="ProtNLM"/>
    </source>
</evidence>
<name>A0ABS9KN28_9BACT</name>
<dbReference type="Proteomes" id="UP001165367">
    <property type="component" value="Unassembled WGS sequence"/>
</dbReference>
<dbReference type="EMBL" id="JAKLTR010000003">
    <property type="protein sequence ID" value="MCG2613723.1"/>
    <property type="molecule type" value="Genomic_DNA"/>
</dbReference>
<evidence type="ECO:0000313" key="2">
    <source>
        <dbReference type="Proteomes" id="UP001165367"/>
    </source>
</evidence>
<dbReference type="RefSeq" id="WP_237869396.1">
    <property type="nucleotide sequence ID" value="NZ_JAKLTR010000003.1"/>
</dbReference>
<organism evidence="1 2">
    <name type="scientific">Terrimonas ginsenosidimutans</name>
    <dbReference type="NCBI Taxonomy" id="2908004"/>
    <lineage>
        <taxon>Bacteria</taxon>
        <taxon>Pseudomonadati</taxon>
        <taxon>Bacteroidota</taxon>
        <taxon>Chitinophagia</taxon>
        <taxon>Chitinophagales</taxon>
        <taxon>Chitinophagaceae</taxon>
        <taxon>Terrimonas</taxon>
    </lineage>
</organism>
<proteinExistence type="predicted"/>
<comment type="caution">
    <text evidence="1">The sequence shown here is derived from an EMBL/GenBank/DDBJ whole genome shotgun (WGS) entry which is preliminary data.</text>
</comment>
<protein>
    <recommendedName>
        <fullName evidence="3">DUF4375 domain-containing protein</fullName>
    </recommendedName>
</protein>
<sequence length="209" mass="24407">MSLSNRATRLLENSEREHVSVSEPVIRRIFDQNNAPVFEALLQFQMKYGGYTFYAGLAPIRFTLLHGGGGYPESNYTAEIYFQAGNVGNPQYYFECAQTKYQMQFFLDEEGQYYEDYEVKASSFEKVIEHLALRKEIAGRDTFERFFNSEKLSVQKPEEVLGLTLIAEASDEYSQWYQNEFIYMEKWNGCTSLFVSKHYPDKEKLAELK</sequence>
<gene>
    <name evidence="1" type="ORF">LZZ85_05505</name>
</gene>
<keyword evidence="2" id="KW-1185">Reference proteome</keyword>
<reference evidence="1" key="1">
    <citation type="submission" date="2022-01" db="EMBL/GenBank/DDBJ databases">
        <authorList>
            <person name="Jo J.-H."/>
            <person name="Im W.-T."/>
        </authorList>
    </citation>
    <scope>NUCLEOTIDE SEQUENCE</scope>
    <source>
        <strain evidence="1">NA20</strain>
    </source>
</reference>